<comment type="caution">
    <text evidence="1">The sequence shown here is derived from an EMBL/GenBank/DDBJ whole genome shotgun (WGS) entry which is preliminary data.</text>
</comment>
<reference evidence="1 2" key="1">
    <citation type="submission" date="2018-10" db="EMBL/GenBank/DDBJ databases">
        <title>Co-occurring genomic capacity for anaerobic methane metabolism and dissimilatory sulfite reduction discovered in the Korarchaeota.</title>
        <authorList>
            <person name="Mckay L.J."/>
            <person name="Dlakic M."/>
            <person name="Fields M.W."/>
            <person name="Delmont T.O."/>
            <person name="Eren A.M."/>
            <person name="Jay Z.J."/>
            <person name="Klingelsmith K.B."/>
            <person name="Rusch D.B."/>
            <person name="Inskeep W.P."/>
        </authorList>
    </citation>
    <scope>NUCLEOTIDE SEQUENCE [LARGE SCALE GENOMIC DNA]</scope>
    <source>
        <strain evidence="1 2">WS</strain>
    </source>
</reference>
<evidence type="ECO:0000313" key="1">
    <source>
        <dbReference type="EMBL" id="RSN69220.1"/>
    </source>
</evidence>
<proteinExistence type="predicted"/>
<accession>A0A429G5Z4</accession>
<dbReference type="RefSeq" id="WP_125741456.1">
    <property type="nucleotide sequence ID" value="NZ_RCOR01000020.1"/>
</dbReference>
<organism evidence="1 2">
    <name type="scientific">Candidatus Korarchaeum cryptofilum</name>
    <dbReference type="NCBI Taxonomy" id="498846"/>
    <lineage>
        <taxon>Archaea</taxon>
        <taxon>Thermoproteota</taxon>
        <taxon>Candidatus Korarchaeia</taxon>
        <taxon>Candidatus Korarchaeales</taxon>
        <taxon>Candidatus Korarchaeaceae</taxon>
        <taxon>Candidatus Korarchaeum</taxon>
    </lineage>
</organism>
<dbReference type="InterPro" id="IPR014729">
    <property type="entry name" value="Rossmann-like_a/b/a_fold"/>
</dbReference>
<gene>
    <name evidence="1" type="ORF">D9Q81_04010</name>
</gene>
<protein>
    <submittedName>
        <fullName evidence="1">Universal stress protein</fullName>
    </submittedName>
</protein>
<evidence type="ECO:0000313" key="2">
    <source>
        <dbReference type="Proteomes" id="UP000278149"/>
    </source>
</evidence>
<dbReference type="SUPFAM" id="SSF52402">
    <property type="entry name" value="Adenine nucleotide alpha hydrolases-like"/>
    <property type="match status" value="1"/>
</dbReference>
<dbReference type="Proteomes" id="UP000278149">
    <property type="component" value="Unassembled WGS sequence"/>
</dbReference>
<name>A0A429G5Z4_9CREN</name>
<sequence>MSGNPRRILFPVVEDFSPDKLRALISGTIGISNAEITLLHVVRVPMTAPLDEETFSGELAEWEGKLRRLAEQLEGGGLRARVRVAISRSILTGIEECLQGHDMLLLVRGTFGGTFRKVIARISIEKLSEKYRTPIIVISRNLIS</sequence>
<dbReference type="AlphaFoldDB" id="A0A429G5Z4"/>
<dbReference type="Gene3D" id="3.40.50.620">
    <property type="entry name" value="HUPs"/>
    <property type="match status" value="1"/>
</dbReference>
<dbReference type="EMBL" id="RCOR01000020">
    <property type="protein sequence ID" value="RSN69220.1"/>
    <property type="molecule type" value="Genomic_DNA"/>
</dbReference>